<dbReference type="Proteomes" id="UP000183496">
    <property type="component" value="Unassembled WGS sequence"/>
</dbReference>
<dbReference type="EMBL" id="FOFY01000009">
    <property type="protein sequence ID" value="SER12480.1"/>
    <property type="molecule type" value="Genomic_DNA"/>
</dbReference>
<reference evidence="2 3" key="1">
    <citation type="submission" date="2016-10" db="EMBL/GenBank/DDBJ databases">
        <authorList>
            <person name="Varghese N."/>
            <person name="Submissions S."/>
        </authorList>
    </citation>
    <scope>NUCLEOTIDE SEQUENCE [LARGE SCALE GENOMIC DNA]</scope>
    <source>
        <strain evidence="3">DSM 19823 / KCTC 23066 / CCTCC M 208030 / D25</strain>
    </source>
</reference>
<comment type="caution">
    <text evidence="2">The sequence shown here is derived from an EMBL/GenBank/DDBJ whole genome shotgun (WGS) entry which is preliminary data.</text>
</comment>
<evidence type="ECO:0000313" key="2">
    <source>
        <dbReference type="EMBL" id="SER12480.1"/>
    </source>
</evidence>
<sequence length="208" mass="24688">MIQGEFNKRVNKNSPVKLFFFLLTVFLLLCIPFYKEMLLDTSFNFFPLVANIILVSLLPLFTYSLVKREAYKLIVIGIVFLVVNLVEHHFNLLEISLFNLYCVMYILFFYCYAKKITIENRFQKGYTCFINYFLIFYVVLLNVGIVFDKFYHSIHAEQIMYFNIGIKLIILFISMLTLCSYVIVVLVKSSRVLREDTVIQLKEYLNFK</sequence>
<feature type="transmembrane region" description="Helical" evidence="1">
    <location>
        <begin position="125"/>
        <end position="147"/>
    </location>
</feature>
<organism evidence="2 3">
    <name type="scientific">Myroides profundi</name>
    <dbReference type="NCBI Taxonomy" id="480520"/>
    <lineage>
        <taxon>Bacteria</taxon>
        <taxon>Pseudomonadati</taxon>
        <taxon>Bacteroidota</taxon>
        <taxon>Flavobacteriia</taxon>
        <taxon>Flavobacteriales</taxon>
        <taxon>Flavobacteriaceae</taxon>
        <taxon>Myroides</taxon>
    </lineage>
</organism>
<accession>A0AAJ5BEH5</accession>
<keyword evidence="3" id="KW-1185">Reference proteome</keyword>
<keyword evidence="1" id="KW-1133">Transmembrane helix</keyword>
<dbReference type="AlphaFoldDB" id="A0AAJ5BEH5"/>
<gene>
    <name evidence="2" type="ORF">SAMN04488089_109163</name>
</gene>
<feature type="transmembrane region" description="Helical" evidence="1">
    <location>
        <begin position="16"/>
        <end position="34"/>
    </location>
</feature>
<feature type="transmembrane region" description="Helical" evidence="1">
    <location>
        <begin position="159"/>
        <end position="187"/>
    </location>
</feature>
<keyword evidence="1" id="KW-0812">Transmembrane</keyword>
<proteinExistence type="predicted"/>
<evidence type="ECO:0000256" key="1">
    <source>
        <dbReference type="SAM" id="Phobius"/>
    </source>
</evidence>
<evidence type="ECO:0000313" key="3">
    <source>
        <dbReference type="Proteomes" id="UP000183496"/>
    </source>
</evidence>
<feature type="transmembrane region" description="Helical" evidence="1">
    <location>
        <begin position="73"/>
        <end position="90"/>
    </location>
</feature>
<protein>
    <submittedName>
        <fullName evidence="2">Uncharacterized protein</fullName>
    </submittedName>
</protein>
<feature type="transmembrane region" description="Helical" evidence="1">
    <location>
        <begin position="46"/>
        <end position="66"/>
    </location>
</feature>
<feature type="transmembrane region" description="Helical" evidence="1">
    <location>
        <begin position="96"/>
        <end position="113"/>
    </location>
</feature>
<keyword evidence="1" id="KW-0472">Membrane</keyword>
<name>A0AAJ5BEH5_MYRPR</name>